<keyword evidence="4" id="KW-1185">Reference proteome</keyword>
<evidence type="ECO:0000313" key="3">
    <source>
        <dbReference type="EMBL" id="BDE06438.1"/>
    </source>
</evidence>
<dbReference type="Pfam" id="PF07833">
    <property type="entry name" value="Cu_amine_oxidN1"/>
    <property type="match status" value="1"/>
</dbReference>
<dbReference type="EMBL" id="AP025523">
    <property type="protein sequence ID" value="BDE06438.1"/>
    <property type="molecule type" value="Genomic_DNA"/>
</dbReference>
<dbReference type="InterPro" id="IPR036582">
    <property type="entry name" value="Mao_N_sf"/>
</dbReference>
<feature type="domain" description="Copper amine oxidase-like N-terminal" evidence="2">
    <location>
        <begin position="32"/>
        <end position="137"/>
    </location>
</feature>
<feature type="chain" id="PRO_5042935132" description="Copper amine oxidase-like N-terminal domain-containing protein" evidence="1">
    <location>
        <begin position="28"/>
        <end position="343"/>
    </location>
</feature>
<name>A0AAN1XVZ0_UNVUL</name>
<evidence type="ECO:0000256" key="1">
    <source>
        <dbReference type="SAM" id="SignalP"/>
    </source>
</evidence>
<proteinExistence type="predicted"/>
<evidence type="ECO:0000313" key="4">
    <source>
        <dbReference type="Proteomes" id="UP001317532"/>
    </source>
</evidence>
<protein>
    <recommendedName>
        <fullName evidence="2">Copper amine oxidase-like N-terminal domain-containing protein</fullName>
    </recommendedName>
</protein>
<dbReference type="Proteomes" id="UP001317532">
    <property type="component" value="Chromosome"/>
</dbReference>
<feature type="signal peptide" evidence="1">
    <location>
        <begin position="1"/>
        <end position="27"/>
    </location>
</feature>
<reference evidence="3 4" key="1">
    <citation type="journal article" date="2022" name="ISME Commun">
        <title>Vulcanimicrobium alpinus gen. nov. sp. nov., the first cultivated representative of the candidate phylum 'Eremiobacterota', is a metabolically versatile aerobic anoxygenic phototroph.</title>
        <authorList>
            <person name="Yabe S."/>
            <person name="Muto K."/>
            <person name="Abe K."/>
            <person name="Yokota A."/>
            <person name="Staudigel H."/>
            <person name="Tebo B.M."/>
        </authorList>
    </citation>
    <scope>NUCLEOTIDE SEQUENCE [LARGE SCALE GENOMIC DNA]</scope>
    <source>
        <strain evidence="3 4">WC8-2</strain>
    </source>
</reference>
<keyword evidence="1" id="KW-0732">Signal</keyword>
<organism evidence="3 4">
    <name type="scientific">Vulcanimicrobium alpinum</name>
    <dbReference type="NCBI Taxonomy" id="3016050"/>
    <lineage>
        <taxon>Bacteria</taxon>
        <taxon>Bacillati</taxon>
        <taxon>Vulcanimicrobiota</taxon>
        <taxon>Vulcanimicrobiia</taxon>
        <taxon>Vulcanimicrobiales</taxon>
        <taxon>Vulcanimicrobiaceae</taxon>
        <taxon>Vulcanimicrobium</taxon>
    </lineage>
</organism>
<gene>
    <name evidence="3" type="ORF">WPS_17140</name>
</gene>
<evidence type="ECO:0000259" key="2">
    <source>
        <dbReference type="Pfam" id="PF07833"/>
    </source>
</evidence>
<dbReference type="Gene3D" id="3.30.457.10">
    <property type="entry name" value="Copper amine oxidase-like, N-terminal domain"/>
    <property type="match status" value="1"/>
</dbReference>
<sequence length="343" mass="35878">MIAVMQKLAAGTILLALVTVAAAPAQTAPAVTVNGTPVAFDQPPVERVGRVYVPLRGVFERLGATVVYDAGQIAATRGSTTVSLHVGSTNAVVNGTPTTLDAPPFLVGARVLVPLRFVAQALGANVTYDGAQRLVAIGQQADPPPPEVVTPPPAPARLVRVEPEPNAAVQSLRPAIGATFPRPIDPNTVRIALDGRDVTTEAYVSPRAFSFDPGYDLPYGRHEVSVTAPAIAQRWAFTSAPVQNPNFLRSLSPPDGARVGDTFVVQGFTRPNSRVHIVVSANADSGFGEAAITTVTVDSGADPQGHFARPIRIDDATASVVDVRLESHAPDGAVVVRTLRLRP</sequence>
<dbReference type="InterPro" id="IPR012854">
    <property type="entry name" value="Cu_amine_oxidase-like_N"/>
</dbReference>
<dbReference type="SUPFAM" id="SSF55383">
    <property type="entry name" value="Copper amine oxidase, domain N"/>
    <property type="match status" value="1"/>
</dbReference>
<dbReference type="AlphaFoldDB" id="A0AAN1XVZ0"/>
<dbReference type="KEGG" id="vab:WPS_17140"/>
<accession>A0AAN1XVZ0</accession>